<name>A0A4Y1RK73_PRUDU</name>
<proteinExistence type="predicted"/>
<dbReference type="EMBL" id="AP019302">
    <property type="protein sequence ID" value="BBH04644.1"/>
    <property type="molecule type" value="Genomic_DNA"/>
</dbReference>
<organism evidence="1">
    <name type="scientific">Prunus dulcis</name>
    <name type="common">Almond</name>
    <name type="synonym">Amygdalus dulcis</name>
    <dbReference type="NCBI Taxonomy" id="3755"/>
    <lineage>
        <taxon>Eukaryota</taxon>
        <taxon>Viridiplantae</taxon>
        <taxon>Streptophyta</taxon>
        <taxon>Embryophyta</taxon>
        <taxon>Tracheophyta</taxon>
        <taxon>Spermatophyta</taxon>
        <taxon>Magnoliopsida</taxon>
        <taxon>eudicotyledons</taxon>
        <taxon>Gunneridae</taxon>
        <taxon>Pentapetalae</taxon>
        <taxon>rosids</taxon>
        <taxon>fabids</taxon>
        <taxon>Rosales</taxon>
        <taxon>Rosaceae</taxon>
        <taxon>Amygdaloideae</taxon>
        <taxon>Amygdaleae</taxon>
        <taxon>Prunus</taxon>
    </lineage>
</organism>
<dbReference type="PANTHER" id="PTHR46146">
    <property type="entry name" value="SERINE/THREONINE-PROTEIN KINASE-LIKE PROTEIN CCR4"/>
    <property type="match status" value="1"/>
</dbReference>
<dbReference type="Gene3D" id="1.10.510.10">
    <property type="entry name" value="Transferase(Phosphotransferase) domain 1"/>
    <property type="match status" value="1"/>
</dbReference>
<gene>
    <name evidence="1" type="ORF">Prudu_015839</name>
</gene>
<accession>A0A4Y1RK73</accession>
<dbReference type="AlphaFoldDB" id="A0A4Y1RK73"/>
<evidence type="ECO:0008006" key="2">
    <source>
        <dbReference type="Google" id="ProtNLM"/>
    </source>
</evidence>
<reference evidence="1" key="1">
    <citation type="journal article" date="2019" name="Science">
        <title>Mutation of a bHLH transcription factor allowed almond domestication.</title>
        <authorList>
            <person name="Sanchez-Perez R."/>
            <person name="Pavan S."/>
            <person name="Mazzeo R."/>
            <person name="Moldovan C."/>
            <person name="Aiese Cigliano R."/>
            <person name="Del Cueto J."/>
            <person name="Ricciardi F."/>
            <person name="Lotti C."/>
            <person name="Ricciardi L."/>
            <person name="Dicenta F."/>
            <person name="Lopez-Marques R.L."/>
            <person name="Lindberg Moller B."/>
        </authorList>
    </citation>
    <scope>NUCLEOTIDE SEQUENCE</scope>
</reference>
<dbReference type="PANTHER" id="PTHR46146:SF1">
    <property type="entry name" value="SERINE_THREONINE-PROTEIN KINASE-LIKE PROTEIN CCR3"/>
    <property type="match status" value="1"/>
</dbReference>
<evidence type="ECO:0000313" key="1">
    <source>
        <dbReference type="EMBL" id="BBH04644.1"/>
    </source>
</evidence>
<protein>
    <recommendedName>
        <fullName evidence="2">Protein kinase superfamily protein</fullName>
    </recommendedName>
</protein>
<sequence>MGVVEYAGPRMMAGELQSILDQRVVPPDPNEAEAVELVAYTARHCVNLEGKERPSMTDIVANLERALAHCEDERFSFSTTTISLPSL</sequence>